<evidence type="ECO:0000313" key="3">
    <source>
        <dbReference type="Proteomes" id="UP000037510"/>
    </source>
</evidence>
<sequence>MHSECEELYTCLKADLMDCLQQFEQQLQPTQPASSCVPSTKSSTSNPEVKLPRINLPSFSGAYDEWQSFEDTFTSLIHNNNALNDVQKLHYLKSCVVGEAKNTIKHFQITEKNYLPAWENLKNRYSQRRLIVNAILRKLFTLKKLTTPSPVHLKSLIDNTKECLNSLNSLDISTTTWDPIIIFLVIQKLDSESHRAWETYVSEENCDGIPTFANLTTFLDSRICTLELTSSSSPPMARDKLKTFHANTTAQHTCILCSENHLLCHCKQFGKLDPDKRSEYVRENRLCYNCLAPGHSMMYCRQKTSCRVCGRRHHSLLHSFSKKETEEEKKEAPAISSLHGNVEERQEDSQDITDIATHFASHFTSNRKSSLLATAVVPVRSSSGQTTLLRALIDLGSEASFVSERAAQRLQVIKTPTHARITGIGSTETQVSHSTQLEVLSRYENSFSLNVKVRDESHDDRIIVHHHLENLDVHNMLKSMWHIEETCTRSMTADERLCEEIYTATHSRTTDGRYVIGHEKEETMNFENFDTLEELKRVITHTIRFIN</sequence>
<dbReference type="InterPro" id="IPR005312">
    <property type="entry name" value="DUF1759"/>
</dbReference>
<dbReference type="EMBL" id="JTDY01001280">
    <property type="protein sequence ID" value="KOB74310.1"/>
    <property type="molecule type" value="Genomic_DNA"/>
</dbReference>
<dbReference type="AlphaFoldDB" id="A0A0L7LFZ4"/>
<dbReference type="Proteomes" id="UP000037510">
    <property type="component" value="Unassembled WGS sequence"/>
</dbReference>
<evidence type="ECO:0000256" key="1">
    <source>
        <dbReference type="SAM" id="MobiDB-lite"/>
    </source>
</evidence>
<dbReference type="Pfam" id="PF03564">
    <property type="entry name" value="DUF1759"/>
    <property type="match status" value="1"/>
</dbReference>
<feature type="non-terminal residue" evidence="2">
    <location>
        <position position="547"/>
    </location>
</feature>
<dbReference type="PANTHER" id="PTHR47331:SF5">
    <property type="entry name" value="RIBONUCLEASE H"/>
    <property type="match status" value="1"/>
</dbReference>
<dbReference type="PANTHER" id="PTHR47331">
    <property type="entry name" value="PHD-TYPE DOMAIN-CONTAINING PROTEIN"/>
    <property type="match status" value="1"/>
</dbReference>
<feature type="compositionally biased region" description="Basic and acidic residues" evidence="1">
    <location>
        <begin position="321"/>
        <end position="332"/>
    </location>
</feature>
<reference evidence="2 3" key="1">
    <citation type="journal article" date="2015" name="Genome Biol. Evol.">
        <title>The genome of winter moth (Operophtera brumata) provides a genomic perspective on sexual dimorphism and phenology.</title>
        <authorList>
            <person name="Derks M.F."/>
            <person name="Smit S."/>
            <person name="Salis L."/>
            <person name="Schijlen E."/>
            <person name="Bossers A."/>
            <person name="Mateman C."/>
            <person name="Pijl A.S."/>
            <person name="de Ridder D."/>
            <person name="Groenen M.A."/>
            <person name="Visser M.E."/>
            <person name="Megens H.J."/>
        </authorList>
    </citation>
    <scope>NUCLEOTIDE SEQUENCE [LARGE SCALE GENOMIC DNA]</scope>
    <source>
        <strain evidence="2">WM2013NL</strain>
        <tissue evidence="2">Head and thorax</tissue>
    </source>
</reference>
<protein>
    <submittedName>
        <fullName evidence="2">Uncharacterized protein</fullName>
    </submittedName>
</protein>
<proteinExistence type="predicted"/>
<keyword evidence="3" id="KW-1185">Reference proteome</keyword>
<evidence type="ECO:0000313" key="2">
    <source>
        <dbReference type="EMBL" id="KOB74310.1"/>
    </source>
</evidence>
<dbReference type="STRING" id="104452.A0A0L7LFZ4"/>
<name>A0A0L7LFZ4_OPEBR</name>
<accession>A0A0L7LFZ4</accession>
<comment type="caution">
    <text evidence="2">The sequence shown here is derived from an EMBL/GenBank/DDBJ whole genome shotgun (WGS) entry which is preliminary data.</text>
</comment>
<gene>
    <name evidence="2" type="ORF">OBRU01_09626</name>
</gene>
<organism evidence="2 3">
    <name type="scientific">Operophtera brumata</name>
    <name type="common">Winter moth</name>
    <name type="synonym">Phalaena brumata</name>
    <dbReference type="NCBI Taxonomy" id="104452"/>
    <lineage>
        <taxon>Eukaryota</taxon>
        <taxon>Metazoa</taxon>
        <taxon>Ecdysozoa</taxon>
        <taxon>Arthropoda</taxon>
        <taxon>Hexapoda</taxon>
        <taxon>Insecta</taxon>
        <taxon>Pterygota</taxon>
        <taxon>Neoptera</taxon>
        <taxon>Endopterygota</taxon>
        <taxon>Lepidoptera</taxon>
        <taxon>Glossata</taxon>
        <taxon>Ditrysia</taxon>
        <taxon>Geometroidea</taxon>
        <taxon>Geometridae</taxon>
        <taxon>Larentiinae</taxon>
        <taxon>Operophtera</taxon>
    </lineage>
</organism>
<feature type="region of interest" description="Disordered" evidence="1">
    <location>
        <begin position="321"/>
        <end position="349"/>
    </location>
</feature>